<dbReference type="InterPro" id="IPR057207">
    <property type="entry name" value="FBXL15_LRR"/>
</dbReference>
<evidence type="ECO:0000313" key="4">
    <source>
        <dbReference type="Proteomes" id="UP001150925"/>
    </source>
</evidence>
<evidence type="ECO:0000259" key="2">
    <source>
        <dbReference type="Pfam" id="PF25372"/>
    </source>
</evidence>
<dbReference type="SUPFAM" id="SSF81383">
    <property type="entry name" value="F-box domain"/>
    <property type="match status" value="1"/>
</dbReference>
<dbReference type="InterPro" id="IPR036047">
    <property type="entry name" value="F-box-like_dom_sf"/>
</dbReference>
<dbReference type="PANTHER" id="PTHR13318">
    <property type="entry name" value="PARTNER OF PAIRED, ISOFORM B-RELATED"/>
    <property type="match status" value="1"/>
</dbReference>
<dbReference type="Pfam" id="PF25372">
    <property type="entry name" value="DUF7885"/>
    <property type="match status" value="1"/>
</dbReference>
<dbReference type="Gene3D" id="3.80.10.10">
    <property type="entry name" value="Ribonuclease Inhibitor"/>
    <property type="match status" value="1"/>
</dbReference>
<dbReference type="InterPro" id="IPR032675">
    <property type="entry name" value="LRR_dom_sf"/>
</dbReference>
<dbReference type="PANTHER" id="PTHR13318:SF247">
    <property type="entry name" value="GH16156P"/>
    <property type="match status" value="1"/>
</dbReference>
<gene>
    <name evidence="3" type="ORF">IWQ62_006361</name>
</gene>
<dbReference type="Proteomes" id="UP001150925">
    <property type="component" value="Unassembled WGS sequence"/>
</dbReference>
<protein>
    <recommendedName>
        <fullName evidence="5">F-box domain-containing protein</fullName>
    </recommendedName>
</protein>
<dbReference type="Pfam" id="PF12937">
    <property type="entry name" value="F-box-like"/>
    <property type="match status" value="1"/>
</dbReference>
<dbReference type="GO" id="GO:0019005">
    <property type="term" value="C:SCF ubiquitin ligase complex"/>
    <property type="evidence" value="ECO:0007669"/>
    <property type="project" value="TreeGrafter"/>
</dbReference>
<sequence length="383" mass="43466">MSLVMSALEQPTVLNGVFRYLSRADLLRCCLVNRQWHHRSLPYIYGNIRFGSYWTSPWDAWCMFLSMLPYYPFSIRQLVHTIDLSDLIAPLYHAVPDHWLQIVLEKLPALRTLVLSRCTLVHSGAWSTFVRPKPRYYSELTKLALDKLDDISDKVIAQLPALFPSLRSLSLVGTRGVTDSSLGRILGQCKELRVLRIGYTHRVGDDAWVTLGQSGKSSRLTSVRLLDLNQLTNHGLRSLTNQCPQLQRVVIRGCSRVTMTGLVHALTDVVALGHLTWKTLDISQCKSLCADVLTWTTLARYLRPLETLRVSYAVAISRHKGQSSGTGLDSNTVARLAHLDNPWPCLTRIQIDEIPTDCMDVAGLVNFLRWFRYLEYVELMQEG</sequence>
<evidence type="ECO:0008006" key="5">
    <source>
        <dbReference type="Google" id="ProtNLM"/>
    </source>
</evidence>
<dbReference type="EMBL" id="JANBPY010003405">
    <property type="protein sequence ID" value="KAJ1951830.1"/>
    <property type="molecule type" value="Genomic_DNA"/>
</dbReference>
<accession>A0A9W8AHY1</accession>
<dbReference type="AlphaFoldDB" id="A0A9W8AHY1"/>
<proteinExistence type="predicted"/>
<evidence type="ECO:0000259" key="1">
    <source>
        <dbReference type="Pfam" id="PF12937"/>
    </source>
</evidence>
<organism evidence="3 4">
    <name type="scientific">Dispira parvispora</name>
    <dbReference type="NCBI Taxonomy" id="1520584"/>
    <lineage>
        <taxon>Eukaryota</taxon>
        <taxon>Fungi</taxon>
        <taxon>Fungi incertae sedis</taxon>
        <taxon>Zoopagomycota</taxon>
        <taxon>Kickxellomycotina</taxon>
        <taxon>Dimargaritomycetes</taxon>
        <taxon>Dimargaritales</taxon>
        <taxon>Dimargaritaceae</taxon>
        <taxon>Dispira</taxon>
    </lineage>
</organism>
<dbReference type="SUPFAM" id="SSF52047">
    <property type="entry name" value="RNI-like"/>
    <property type="match status" value="1"/>
</dbReference>
<dbReference type="InterPro" id="IPR001810">
    <property type="entry name" value="F-box_dom"/>
</dbReference>
<feature type="domain" description="F-box/LRR-repeat protein 15-like leucin rich repeat" evidence="2">
    <location>
        <begin position="144"/>
        <end position="289"/>
    </location>
</feature>
<feature type="non-terminal residue" evidence="3">
    <location>
        <position position="383"/>
    </location>
</feature>
<dbReference type="GO" id="GO:0031146">
    <property type="term" value="P:SCF-dependent proteasomal ubiquitin-dependent protein catabolic process"/>
    <property type="evidence" value="ECO:0007669"/>
    <property type="project" value="TreeGrafter"/>
</dbReference>
<dbReference type="OrthoDB" id="10257471at2759"/>
<name>A0A9W8AHY1_9FUNG</name>
<feature type="domain" description="F-box" evidence="1">
    <location>
        <begin position="14"/>
        <end position="38"/>
    </location>
</feature>
<keyword evidence="4" id="KW-1185">Reference proteome</keyword>
<comment type="caution">
    <text evidence="3">The sequence shown here is derived from an EMBL/GenBank/DDBJ whole genome shotgun (WGS) entry which is preliminary data.</text>
</comment>
<evidence type="ECO:0000313" key="3">
    <source>
        <dbReference type="EMBL" id="KAJ1951830.1"/>
    </source>
</evidence>
<dbReference type="InterPro" id="IPR006553">
    <property type="entry name" value="Leu-rich_rpt_Cys-con_subtyp"/>
</dbReference>
<dbReference type="SMART" id="SM00367">
    <property type="entry name" value="LRR_CC"/>
    <property type="match status" value="4"/>
</dbReference>
<reference evidence="3" key="1">
    <citation type="submission" date="2022-07" db="EMBL/GenBank/DDBJ databases">
        <title>Phylogenomic reconstructions and comparative analyses of Kickxellomycotina fungi.</title>
        <authorList>
            <person name="Reynolds N.K."/>
            <person name="Stajich J.E."/>
            <person name="Barry K."/>
            <person name="Grigoriev I.V."/>
            <person name="Crous P."/>
            <person name="Smith M.E."/>
        </authorList>
    </citation>
    <scope>NUCLEOTIDE SEQUENCE</scope>
    <source>
        <strain evidence="3">RSA 1196</strain>
    </source>
</reference>